<evidence type="ECO:0000313" key="6">
    <source>
        <dbReference type="Proteomes" id="UP000715441"/>
    </source>
</evidence>
<dbReference type="InterPro" id="IPR028082">
    <property type="entry name" value="Peripla_BP_I"/>
</dbReference>
<dbReference type="SUPFAM" id="SSF53822">
    <property type="entry name" value="Periplasmic binding protein-like I"/>
    <property type="match status" value="1"/>
</dbReference>
<reference evidence="5 6" key="1">
    <citation type="submission" date="2020-04" db="EMBL/GenBank/DDBJ databases">
        <title>Novel species.</title>
        <authorList>
            <person name="Teo W.F.A."/>
            <person name="Lipun K."/>
            <person name="Srisuk N."/>
            <person name="Duangmal K."/>
        </authorList>
    </citation>
    <scope>NUCLEOTIDE SEQUENCE [LARGE SCALE GENOMIC DNA]</scope>
    <source>
        <strain evidence="5 6">K13G38</strain>
    </source>
</reference>
<keyword evidence="1" id="KW-0805">Transcription regulation</keyword>
<protein>
    <submittedName>
        <fullName evidence="5">LacI family transcriptional regulator</fullName>
    </submittedName>
</protein>
<organism evidence="5 6">
    <name type="scientific">Amycolatopsis acididurans</name>
    <dbReference type="NCBI Taxonomy" id="2724524"/>
    <lineage>
        <taxon>Bacteria</taxon>
        <taxon>Bacillati</taxon>
        <taxon>Actinomycetota</taxon>
        <taxon>Actinomycetes</taxon>
        <taxon>Pseudonocardiales</taxon>
        <taxon>Pseudonocardiaceae</taxon>
        <taxon>Amycolatopsis</taxon>
    </lineage>
</organism>
<evidence type="ECO:0000313" key="5">
    <source>
        <dbReference type="EMBL" id="NKQ54300.1"/>
    </source>
</evidence>
<keyword evidence="2" id="KW-0238">DNA-binding</keyword>
<name>A0ABX1J3B4_9PSEU</name>
<dbReference type="EMBL" id="JAAXLS010000009">
    <property type="protein sequence ID" value="NKQ54300.1"/>
    <property type="molecule type" value="Genomic_DNA"/>
</dbReference>
<proteinExistence type="predicted"/>
<dbReference type="Gene3D" id="3.40.50.2300">
    <property type="match status" value="2"/>
</dbReference>
<evidence type="ECO:0000259" key="4">
    <source>
        <dbReference type="PROSITE" id="PS50932"/>
    </source>
</evidence>
<keyword evidence="6" id="KW-1185">Reference proteome</keyword>
<evidence type="ECO:0000256" key="1">
    <source>
        <dbReference type="ARBA" id="ARBA00023015"/>
    </source>
</evidence>
<dbReference type="SMART" id="SM00354">
    <property type="entry name" value="HTH_LACI"/>
    <property type="match status" value="1"/>
</dbReference>
<dbReference type="Pfam" id="PF00356">
    <property type="entry name" value="LacI"/>
    <property type="match status" value="1"/>
</dbReference>
<dbReference type="CDD" id="cd06267">
    <property type="entry name" value="PBP1_LacI_sugar_binding-like"/>
    <property type="match status" value="1"/>
</dbReference>
<evidence type="ECO:0000256" key="3">
    <source>
        <dbReference type="ARBA" id="ARBA00023163"/>
    </source>
</evidence>
<dbReference type="PANTHER" id="PTHR30146">
    <property type="entry name" value="LACI-RELATED TRANSCRIPTIONAL REPRESSOR"/>
    <property type="match status" value="1"/>
</dbReference>
<dbReference type="PANTHER" id="PTHR30146:SF109">
    <property type="entry name" value="HTH-TYPE TRANSCRIPTIONAL REGULATOR GALS"/>
    <property type="match status" value="1"/>
</dbReference>
<dbReference type="RefSeq" id="WP_168516088.1">
    <property type="nucleotide sequence ID" value="NZ_JAAXLS010000009.1"/>
</dbReference>
<dbReference type="Pfam" id="PF13377">
    <property type="entry name" value="Peripla_BP_3"/>
    <property type="match status" value="1"/>
</dbReference>
<dbReference type="Proteomes" id="UP000715441">
    <property type="component" value="Unassembled WGS sequence"/>
</dbReference>
<evidence type="ECO:0000256" key="2">
    <source>
        <dbReference type="ARBA" id="ARBA00023125"/>
    </source>
</evidence>
<feature type="domain" description="HTH lacI-type" evidence="4">
    <location>
        <begin position="13"/>
        <end position="69"/>
    </location>
</feature>
<accession>A0ABX1J3B4</accession>
<comment type="caution">
    <text evidence="5">The sequence shown here is derived from an EMBL/GenBank/DDBJ whole genome shotgun (WGS) entry which is preliminary data.</text>
</comment>
<keyword evidence="3" id="KW-0804">Transcription</keyword>
<dbReference type="InterPro" id="IPR000843">
    <property type="entry name" value="HTH_LacI"/>
</dbReference>
<dbReference type="InterPro" id="IPR010982">
    <property type="entry name" value="Lambda_DNA-bd_dom_sf"/>
</dbReference>
<sequence>MAHRAEGRRMSDVTLKDVAVRAGVHVATASRALDPQRRHLVNSETRQRVETAAGELGYRINVLARSLRKGSTGMIGAVVADLGNPFLPPMLRGLEEVLGPRGYMTAVSETHEDPETFRRVCEQLIARRVDGIVVSAAHVGDSDFISTLEKSLPVVLAVRRVSGGGHHTVTHDDVLGARLVTEYLAGLGHRRLAQLRGPEDVSSFAGRARGFQEVVAEHDCTEIVAHDRAGAPTTDEGKRLAAALLTADVGRPTAIFAHNDLMAIGALEALGEAGLRCPEDVSIVGYNDAPLTAHVTPPLTTVRLPSNALGRRVAAMMLGQLDQHKEPPTTVALEPELVIRASAAAPARDRAAG</sequence>
<dbReference type="PROSITE" id="PS50932">
    <property type="entry name" value="HTH_LACI_2"/>
    <property type="match status" value="1"/>
</dbReference>
<gene>
    <name evidence="5" type="ORF">HFP15_15545</name>
</gene>
<dbReference type="InterPro" id="IPR046335">
    <property type="entry name" value="LacI/GalR-like_sensor"/>
</dbReference>
<dbReference type="SUPFAM" id="SSF47413">
    <property type="entry name" value="lambda repressor-like DNA-binding domains"/>
    <property type="match status" value="1"/>
</dbReference>
<dbReference type="CDD" id="cd01392">
    <property type="entry name" value="HTH_LacI"/>
    <property type="match status" value="1"/>
</dbReference>
<dbReference type="Gene3D" id="1.10.260.40">
    <property type="entry name" value="lambda repressor-like DNA-binding domains"/>
    <property type="match status" value="1"/>
</dbReference>